<feature type="transmembrane region" description="Helical" evidence="7">
    <location>
        <begin position="59"/>
        <end position="80"/>
    </location>
</feature>
<reference evidence="10 11" key="1">
    <citation type="submission" date="2019-07" db="EMBL/GenBank/DDBJ databases">
        <title>Sphingomonas solaris sp. nov., isolated from a solar panel from Boston, Massachusetts.</title>
        <authorList>
            <person name="Tanner K."/>
            <person name="Pascual J."/>
            <person name="Mancuso C."/>
            <person name="Pereto J."/>
            <person name="Khalil A."/>
            <person name="Vilanova C."/>
        </authorList>
    </citation>
    <scope>NUCLEOTIDE SEQUENCE [LARGE SCALE GENOMIC DNA]</scope>
    <source>
        <strain evidence="10 11">R4DWN</strain>
    </source>
</reference>
<dbReference type="InterPro" id="IPR049278">
    <property type="entry name" value="MS_channel_C"/>
</dbReference>
<keyword evidence="5 7" id="KW-1133">Transmembrane helix</keyword>
<dbReference type="InterPro" id="IPR045275">
    <property type="entry name" value="MscS_archaea/bacteria_type"/>
</dbReference>
<evidence type="ECO:0000259" key="9">
    <source>
        <dbReference type="Pfam" id="PF21082"/>
    </source>
</evidence>
<dbReference type="Pfam" id="PF00924">
    <property type="entry name" value="MS_channel_2nd"/>
    <property type="match status" value="1"/>
</dbReference>
<dbReference type="PANTHER" id="PTHR30221">
    <property type="entry name" value="SMALL-CONDUCTANCE MECHANOSENSITIVE CHANNEL"/>
    <property type="match status" value="1"/>
</dbReference>
<dbReference type="InterPro" id="IPR011066">
    <property type="entry name" value="MscS_channel_C_sf"/>
</dbReference>
<dbReference type="Pfam" id="PF05552">
    <property type="entry name" value="MS_channel_1st_1"/>
    <property type="match status" value="1"/>
</dbReference>
<feature type="transmembrane region" description="Helical" evidence="7">
    <location>
        <begin position="21"/>
        <end position="39"/>
    </location>
</feature>
<protein>
    <recommendedName>
        <fullName evidence="7">Small-conductance mechanosensitive channel</fullName>
    </recommendedName>
</protein>
<keyword evidence="4 7" id="KW-0812">Transmembrane</keyword>
<keyword evidence="6 7" id="KW-0472">Membrane</keyword>
<evidence type="ECO:0000313" key="10">
    <source>
        <dbReference type="EMBL" id="TVV77357.1"/>
    </source>
</evidence>
<dbReference type="GO" id="GO:0008381">
    <property type="term" value="F:mechanosensitive monoatomic ion channel activity"/>
    <property type="evidence" value="ECO:0007669"/>
    <property type="project" value="InterPro"/>
</dbReference>
<dbReference type="AlphaFoldDB" id="A0A558RCZ8"/>
<dbReference type="InterPro" id="IPR008910">
    <property type="entry name" value="MSC_TM_helix"/>
</dbReference>
<keyword evidence="11" id="KW-1185">Reference proteome</keyword>
<feature type="domain" description="Mechanosensitive ion channel MscS" evidence="8">
    <location>
        <begin position="109"/>
        <end position="172"/>
    </location>
</feature>
<dbReference type="Gene3D" id="2.30.30.60">
    <property type="match status" value="1"/>
</dbReference>
<dbReference type="SUPFAM" id="SSF82689">
    <property type="entry name" value="Mechanosensitive channel protein MscS (YggB), C-terminal domain"/>
    <property type="match status" value="1"/>
</dbReference>
<accession>A0A558RCZ8</accession>
<comment type="caution">
    <text evidence="10">The sequence shown here is derived from an EMBL/GenBank/DDBJ whole genome shotgun (WGS) entry which is preliminary data.</text>
</comment>
<sequence>MDIATILLRRIRDMGTELVRILPQLGIALLLLVVTYFAARSARRIAERLLSHTDLRGSLVNLVETLVGVAIWVLGLLIAMSVVLPGVTPANILAVLGLGSVAVGFAFKDIFENFLAGVLIMLRKQMRIGDFIRCQDVEGRIEMISLRDTHLRHLSNELVVVPNAYLFKNPVEVVTQSQLRRHEIEVGVAYDVDLEVARKVILEAVSGIGVVHDDRPVEVYAKEFGDSSINFLVRWWAGSKPVEMHQSRDEVVRAIKRALDDAGLEIPFPYRTLTFKEPLPLVRAQGTQAAPHEEAGS</sequence>
<evidence type="ECO:0000256" key="5">
    <source>
        <dbReference type="ARBA" id="ARBA00022989"/>
    </source>
</evidence>
<evidence type="ECO:0000256" key="3">
    <source>
        <dbReference type="ARBA" id="ARBA00022475"/>
    </source>
</evidence>
<dbReference type="InterPro" id="IPR023408">
    <property type="entry name" value="MscS_beta-dom_sf"/>
</dbReference>
<feature type="domain" description="Mechanosensitive ion channel MscS C-terminal" evidence="9">
    <location>
        <begin position="183"/>
        <end position="266"/>
    </location>
</feature>
<dbReference type="InterPro" id="IPR011014">
    <property type="entry name" value="MscS_channel_TM-2"/>
</dbReference>
<dbReference type="InterPro" id="IPR010920">
    <property type="entry name" value="LSM_dom_sf"/>
</dbReference>
<dbReference type="EMBL" id="VNIM01000002">
    <property type="protein sequence ID" value="TVV77357.1"/>
    <property type="molecule type" value="Genomic_DNA"/>
</dbReference>
<comment type="subunit">
    <text evidence="7">Homoheptamer.</text>
</comment>
<evidence type="ECO:0000256" key="2">
    <source>
        <dbReference type="ARBA" id="ARBA00008017"/>
    </source>
</evidence>
<dbReference type="OrthoDB" id="9814206at2"/>
<dbReference type="SUPFAM" id="SSF82861">
    <property type="entry name" value="Mechanosensitive channel protein MscS (YggB), transmembrane region"/>
    <property type="match status" value="1"/>
</dbReference>
<evidence type="ECO:0000259" key="8">
    <source>
        <dbReference type="Pfam" id="PF00924"/>
    </source>
</evidence>
<dbReference type="SUPFAM" id="SSF50182">
    <property type="entry name" value="Sm-like ribonucleoproteins"/>
    <property type="match status" value="1"/>
</dbReference>
<evidence type="ECO:0000256" key="4">
    <source>
        <dbReference type="ARBA" id="ARBA00022692"/>
    </source>
</evidence>
<keyword evidence="7" id="KW-0407">Ion channel</keyword>
<evidence type="ECO:0000256" key="1">
    <source>
        <dbReference type="ARBA" id="ARBA00004651"/>
    </source>
</evidence>
<comment type="subcellular location">
    <subcellularLocation>
        <location evidence="7">Cell inner membrane</location>
        <topology evidence="7">Multi-pass membrane protein</topology>
    </subcellularLocation>
    <subcellularLocation>
        <location evidence="1">Cell membrane</location>
        <topology evidence="1">Multi-pass membrane protein</topology>
    </subcellularLocation>
</comment>
<dbReference type="PANTHER" id="PTHR30221:SF1">
    <property type="entry name" value="SMALL-CONDUCTANCE MECHANOSENSITIVE CHANNEL"/>
    <property type="match status" value="1"/>
</dbReference>
<proteinExistence type="inferred from homology"/>
<dbReference type="Pfam" id="PF21082">
    <property type="entry name" value="MS_channel_3rd"/>
    <property type="match status" value="1"/>
</dbReference>
<comment type="similarity">
    <text evidence="2 7">Belongs to the MscS (TC 1.A.23) family.</text>
</comment>
<dbReference type="Gene3D" id="3.30.70.100">
    <property type="match status" value="1"/>
</dbReference>
<evidence type="ECO:0000256" key="7">
    <source>
        <dbReference type="RuleBase" id="RU369025"/>
    </source>
</evidence>
<dbReference type="InterPro" id="IPR006685">
    <property type="entry name" value="MscS_channel_2nd"/>
</dbReference>
<evidence type="ECO:0000256" key="6">
    <source>
        <dbReference type="ARBA" id="ARBA00023136"/>
    </source>
</evidence>
<evidence type="ECO:0000313" key="11">
    <source>
        <dbReference type="Proteomes" id="UP000318681"/>
    </source>
</evidence>
<name>A0A558RCZ8_9SPHN</name>
<organism evidence="10 11">
    <name type="scientific">Alterirhizorhabdus solaris</name>
    <dbReference type="NCBI Taxonomy" id="2529389"/>
    <lineage>
        <taxon>Bacteria</taxon>
        <taxon>Pseudomonadati</taxon>
        <taxon>Pseudomonadota</taxon>
        <taxon>Alphaproteobacteria</taxon>
        <taxon>Sphingomonadales</taxon>
        <taxon>Rhizorhabdaceae</taxon>
        <taxon>Alterirhizorhabdus</taxon>
    </lineage>
</organism>
<feature type="transmembrane region" description="Helical" evidence="7">
    <location>
        <begin position="92"/>
        <end position="122"/>
    </location>
</feature>
<keyword evidence="3" id="KW-1003">Cell membrane</keyword>
<dbReference type="Proteomes" id="UP000318681">
    <property type="component" value="Unassembled WGS sequence"/>
</dbReference>
<dbReference type="Gene3D" id="1.10.287.1260">
    <property type="match status" value="1"/>
</dbReference>
<keyword evidence="7" id="KW-0406">Ion transport</keyword>
<dbReference type="RefSeq" id="WP_145147179.1">
    <property type="nucleotide sequence ID" value="NZ_VNIM01000002.1"/>
</dbReference>
<comment type="caution">
    <text evidence="7">Lacks conserved residue(s) required for the propagation of feature annotation.</text>
</comment>
<gene>
    <name evidence="10" type="ORF">FOY91_00930</name>
</gene>
<dbReference type="GO" id="GO:0005886">
    <property type="term" value="C:plasma membrane"/>
    <property type="evidence" value="ECO:0007669"/>
    <property type="project" value="UniProtKB-SubCell"/>
</dbReference>
<comment type="function">
    <text evidence="7">Mechanosensitive channel that participates in the regulation of osmotic pressure changes within the cell, opening in response to stretch forces in the membrane lipid bilayer, without the need for other proteins. Contributes to normal resistance to hypoosmotic shock. Forms an ion channel of 1.0 nanosiemens conductance with a slight preference for anions.</text>
</comment>
<keyword evidence="7" id="KW-0813">Transport</keyword>
<keyword evidence="7" id="KW-0997">Cell inner membrane</keyword>